<protein>
    <submittedName>
        <fullName evidence="2">Uncharacterized protein</fullName>
    </submittedName>
</protein>
<feature type="compositionally biased region" description="Basic and acidic residues" evidence="1">
    <location>
        <begin position="18"/>
        <end position="32"/>
    </location>
</feature>
<organism evidence="2 3">
    <name type="scientific">Venturia nashicola</name>
    <dbReference type="NCBI Taxonomy" id="86259"/>
    <lineage>
        <taxon>Eukaryota</taxon>
        <taxon>Fungi</taxon>
        <taxon>Dikarya</taxon>
        <taxon>Ascomycota</taxon>
        <taxon>Pezizomycotina</taxon>
        <taxon>Dothideomycetes</taxon>
        <taxon>Pleosporomycetidae</taxon>
        <taxon>Venturiales</taxon>
        <taxon>Venturiaceae</taxon>
        <taxon>Venturia</taxon>
    </lineage>
</organism>
<comment type="caution">
    <text evidence="2">The sequence shown here is derived from an EMBL/GenBank/DDBJ whole genome shotgun (WGS) entry which is preliminary data.</text>
</comment>
<proteinExistence type="predicted"/>
<reference evidence="2 3" key="1">
    <citation type="submission" date="2019-04" db="EMBL/GenBank/DDBJ databases">
        <title>High contiguity whole genome sequence and gene annotation resource for two Venturia nashicola isolates.</title>
        <authorList>
            <person name="Prokchorchik M."/>
            <person name="Won K."/>
            <person name="Lee Y."/>
            <person name="Choi E.D."/>
            <person name="Segonzac C."/>
            <person name="Sohn K.H."/>
        </authorList>
    </citation>
    <scope>NUCLEOTIDE SEQUENCE [LARGE SCALE GENOMIC DNA]</scope>
    <source>
        <strain evidence="2 3">PRI2</strain>
    </source>
</reference>
<accession>A0A4Z1P7R4</accession>
<name>A0A4Z1P7R4_9PEZI</name>
<gene>
    <name evidence="2" type="ORF">E6O75_ATG04362</name>
</gene>
<dbReference type="EMBL" id="SNSC02000004">
    <property type="protein sequence ID" value="TID25157.1"/>
    <property type="molecule type" value="Genomic_DNA"/>
</dbReference>
<evidence type="ECO:0000256" key="1">
    <source>
        <dbReference type="SAM" id="MobiDB-lite"/>
    </source>
</evidence>
<dbReference type="Proteomes" id="UP000298493">
    <property type="component" value="Unassembled WGS sequence"/>
</dbReference>
<evidence type="ECO:0000313" key="2">
    <source>
        <dbReference type="EMBL" id="TID25157.1"/>
    </source>
</evidence>
<dbReference type="AlphaFoldDB" id="A0A4Z1P7R4"/>
<keyword evidence="3" id="KW-1185">Reference proteome</keyword>
<sequence length="109" mass="12330">MDSHTIDSDTMDSDTMDSDTKDSDTMDSDTKIWMDIGPSGPRWAGYALARPVKRLGQSEGEGRIYFSNIPRREGQQGYFRVWPCTQYHNREEELEVGAKGHLVAMLLDG</sequence>
<feature type="region of interest" description="Disordered" evidence="1">
    <location>
        <begin position="1"/>
        <end position="34"/>
    </location>
</feature>
<evidence type="ECO:0000313" key="3">
    <source>
        <dbReference type="Proteomes" id="UP000298493"/>
    </source>
</evidence>